<dbReference type="CDD" id="cd08421">
    <property type="entry name" value="PBP2_LTTR_like_1"/>
    <property type="match status" value="1"/>
</dbReference>
<dbReference type="InterPro" id="IPR036388">
    <property type="entry name" value="WH-like_DNA-bd_sf"/>
</dbReference>
<dbReference type="RefSeq" id="WP_149231424.1">
    <property type="nucleotide sequence ID" value="NZ_JALJXJ010000005.1"/>
</dbReference>
<dbReference type="PROSITE" id="PS50931">
    <property type="entry name" value="HTH_LYSR"/>
    <property type="match status" value="1"/>
</dbReference>
<dbReference type="Pfam" id="PF00126">
    <property type="entry name" value="HTH_1"/>
    <property type="match status" value="1"/>
</dbReference>
<dbReference type="PANTHER" id="PTHR30419">
    <property type="entry name" value="HTH-TYPE TRANSCRIPTIONAL REGULATOR YBHD"/>
    <property type="match status" value="1"/>
</dbReference>
<dbReference type="InterPro" id="IPR005119">
    <property type="entry name" value="LysR_subst-bd"/>
</dbReference>
<dbReference type="AlphaFoldDB" id="A0A5A9GNQ9"/>
<keyword evidence="7" id="KW-1185">Reference proteome</keyword>
<reference evidence="6 7" key="1">
    <citation type="submission" date="2019-08" db="EMBL/GenBank/DDBJ databases">
        <authorList>
            <person name="Grouzdev D."/>
            <person name="Tikhonova E."/>
            <person name="Kravchenko I."/>
        </authorList>
    </citation>
    <scope>NUCLEOTIDE SEQUENCE [LARGE SCALE GENOMIC DNA]</scope>
    <source>
        <strain evidence="6 7">59b</strain>
    </source>
</reference>
<sequence>MNRRLLRDLDILTLQLFLAVCEEGTLTRAAEREAIAPSAVSKRLAELEAALGVTLFVRQAKGMTLTAAGETMLHHSRRMLQNVEDIGVELGAYRMGIRGYVRMLANLSAIVQFLPEDLEHFLSEHAELKLDLEERPSHKIVDEIEEGLADLGICSGGTDTRQLARSLYRCDRLMLAVRPDHPLAVRPEIAFHETLPYDQVGLHSNSAIFGRTADAARLVGAPLKLKIHVPGFDALCRMVQANMGVGILPNRAFDIIGRPMGLRAVALTDPWARRELLLIHRGEQTLSPGSRLLLDHLSGLEV</sequence>
<dbReference type="Pfam" id="PF03466">
    <property type="entry name" value="LysR_substrate"/>
    <property type="match status" value="1"/>
</dbReference>
<accession>A0A5A9GNQ9</accession>
<feature type="domain" description="HTH lysR-type" evidence="5">
    <location>
        <begin position="14"/>
        <end position="66"/>
    </location>
</feature>
<evidence type="ECO:0000256" key="4">
    <source>
        <dbReference type="ARBA" id="ARBA00023163"/>
    </source>
</evidence>
<keyword evidence="2" id="KW-0805">Transcription regulation</keyword>
<dbReference type="PANTHER" id="PTHR30419:SF2">
    <property type="entry name" value="LYSR FAMILY TRANSCRIPTIONAL REGULATOR"/>
    <property type="match status" value="1"/>
</dbReference>
<organism evidence="6 7">
    <name type="scientific">Azospirillum lipoferum</name>
    <dbReference type="NCBI Taxonomy" id="193"/>
    <lineage>
        <taxon>Bacteria</taxon>
        <taxon>Pseudomonadati</taxon>
        <taxon>Pseudomonadota</taxon>
        <taxon>Alphaproteobacteria</taxon>
        <taxon>Rhodospirillales</taxon>
        <taxon>Azospirillaceae</taxon>
        <taxon>Azospirillum</taxon>
    </lineage>
</organism>
<proteinExistence type="inferred from homology"/>
<dbReference type="Proteomes" id="UP000324927">
    <property type="component" value="Unassembled WGS sequence"/>
</dbReference>
<dbReference type="InterPro" id="IPR036390">
    <property type="entry name" value="WH_DNA-bd_sf"/>
</dbReference>
<comment type="similarity">
    <text evidence="1">Belongs to the LysR transcriptional regulatory family.</text>
</comment>
<evidence type="ECO:0000256" key="2">
    <source>
        <dbReference type="ARBA" id="ARBA00023015"/>
    </source>
</evidence>
<dbReference type="FunFam" id="1.10.10.10:FF:000001">
    <property type="entry name" value="LysR family transcriptional regulator"/>
    <property type="match status" value="1"/>
</dbReference>
<keyword evidence="3" id="KW-0238">DNA-binding</keyword>
<evidence type="ECO:0000313" key="6">
    <source>
        <dbReference type="EMBL" id="KAA0596027.1"/>
    </source>
</evidence>
<dbReference type="Gene3D" id="1.10.10.10">
    <property type="entry name" value="Winged helix-like DNA-binding domain superfamily/Winged helix DNA-binding domain"/>
    <property type="match status" value="1"/>
</dbReference>
<dbReference type="GO" id="GO:0003677">
    <property type="term" value="F:DNA binding"/>
    <property type="evidence" value="ECO:0007669"/>
    <property type="project" value="UniProtKB-KW"/>
</dbReference>
<dbReference type="InterPro" id="IPR050950">
    <property type="entry name" value="HTH-type_LysR_regulators"/>
</dbReference>
<evidence type="ECO:0000256" key="1">
    <source>
        <dbReference type="ARBA" id="ARBA00009437"/>
    </source>
</evidence>
<gene>
    <name evidence="6" type="ORF">FZ942_12570</name>
</gene>
<evidence type="ECO:0000256" key="3">
    <source>
        <dbReference type="ARBA" id="ARBA00023125"/>
    </source>
</evidence>
<evidence type="ECO:0000259" key="5">
    <source>
        <dbReference type="PROSITE" id="PS50931"/>
    </source>
</evidence>
<dbReference type="SUPFAM" id="SSF46785">
    <property type="entry name" value="Winged helix' DNA-binding domain"/>
    <property type="match status" value="1"/>
</dbReference>
<dbReference type="GO" id="GO:0005829">
    <property type="term" value="C:cytosol"/>
    <property type="evidence" value="ECO:0007669"/>
    <property type="project" value="TreeGrafter"/>
</dbReference>
<dbReference type="InterPro" id="IPR000847">
    <property type="entry name" value="LysR_HTH_N"/>
</dbReference>
<dbReference type="SUPFAM" id="SSF53850">
    <property type="entry name" value="Periplasmic binding protein-like II"/>
    <property type="match status" value="1"/>
</dbReference>
<protein>
    <submittedName>
        <fullName evidence="6">LysR family transcriptional regulator</fullName>
    </submittedName>
</protein>
<evidence type="ECO:0000313" key="7">
    <source>
        <dbReference type="Proteomes" id="UP000324927"/>
    </source>
</evidence>
<comment type="caution">
    <text evidence="6">The sequence shown here is derived from an EMBL/GenBank/DDBJ whole genome shotgun (WGS) entry which is preliminary data.</text>
</comment>
<dbReference type="EMBL" id="VTTN01000004">
    <property type="protein sequence ID" value="KAA0596027.1"/>
    <property type="molecule type" value="Genomic_DNA"/>
</dbReference>
<dbReference type="GO" id="GO:0003700">
    <property type="term" value="F:DNA-binding transcription factor activity"/>
    <property type="evidence" value="ECO:0007669"/>
    <property type="project" value="InterPro"/>
</dbReference>
<dbReference type="Gene3D" id="3.40.190.290">
    <property type="match status" value="1"/>
</dbReference>
<keyword evidence="4" id="KW-0804">Transcription</keyword>
<name>A0A5A9GNQ9_AZOLI</name>
<dbReference type="OrthoDB" id="9785974at2"/>